<name>A0A0F8YS85_9ZZZZ</name>
<reference evidence="1" key="1">
    <citation type="journal article" date="2015" name="Nature">
        <title>Complex archaea that bridge the gap between prokaryotes and eukaryotes.</title>
        <authorList>
            <person name="Spang A."/>
            <person name="Saw J.H."/>
            <person name="Jorgensen S.L."/>
            <person name="Zaremba-Niedzwiedzka K."/>
            <person name="Martijn J."/>
            <person name="Lind A.E."/>
            <person name="van Eijk R."/>
            <person name="Schleper C."/>
            <person name="Guy L."/>
            <person name="Ettema T.J."/>
        </authorList>
    </citation>
    <scope>NUCLEOTIDE SEQUENCE</scope>
</reference>
<sequence>MYNCNKKFTIDSISPTITVFRPLNITYNTTNIFFNATASETVDTWILNYNGTNITNFNINTSLIVESGFHNAIFYANDSVGFGYGINDSIFFNVPTLWINISFEGFYKNITAELASITINASTNLDIICVDISHPRFGIN</sequence>
<gene>
    <name evidence="1" type="ORF">LCGC14_2784760</name>
</gene>
<dbReference type="EMBL" id="LAZR01051843">
    <property type="protein sequence ID" value="KKK84298.1"/>
    <property type="molecule type" value="Genomic_DNA"/>
</dbReference>
<dbReference type="AlphaFoldDB" id="A0A0F8YS85"/>
<evidence type="ECO:0000313" key="1">
    <source>
        <dbReference type="EMBL" id="KKK84298.1"/>
    </source>
</evidence>
<accession>A0A0F8YS85</accession>
<proteinExistence type="predicted"/>
<organism evidence="1">
    <name type="scientific">marine sediment metagenome</name>
    <dbReference type="NCBI Taxonomy" id="412755"/>
    <lineage>
        <taxon>unclassified sequences</taxon>
        <taxon>metagenomes</taxon>
        <taxon>ecological metagenomes</taxon>
    </lineage>
</organism>
<protein>
    <submittedName>
        <fullName evidence="1">Uncharacterized protein</fullName>
    </submittedName>
</protein>
<comment type="caution">
    <text evidence="1">The sequence shown here is derived from an EMBL/GenBank/DDBJ whole genome shotgun (WGS) entry which is preliminary data.</text>
</comment>
<feature type="non-terminal residue" evidence="1">
    <location>
        <position position="140"/>
    </location>
</feature>